<comment type="subcellular location">
    <subcellularLocation>
        <location evidence="8">Cytoplasm</location>
    </subcellularLocation>
</comment>
<evidence type="ECO:0000256" key="2">
    <source>
        <dbReference type="ARBA" id="ARBA00022679"/>
    </source>
</evidence>
<comment type="caution">
    <text evidence="10">The sequence shown here is derived from an EMBL/GenBank/DDBJ whole genome shotgun (WGS) entry which is preliminary data.</text>
</comment>
<dbReference type="Proteomes" id="UP000565262">
    <property type="component" value="Unassembled WGS sequence"/>
</dbReference>
<keyword evidence="5 8" id="KW-0460">Magnesium</keyword>
<evidence type="ECO:0000256" key="4">
    <source>
        <dbReference type="ARBA" id="ARBA00022832"/>
    </source>
</evidence>
<organism evidence="10 11">
    <name type="scientific">Oceanospirillum sediminis</name>
    <dbReference type="NCBI Taxonomy" id="2760088"/>
    <lineage>
        <taxon>Bacteria</taxon>
        <taxon>Pseudomonadati</taxon>
        <taxon>Pseudomonadota</taxon>
        <taxon>Gammaproteobacteria</taxon>
        <taxon>Oceanospirillales</taxon>
        <taxon>Oceanospirillaceae</taxon>
        <taxon>Oceanospirillum</taxon>
    </lineage>
</organism>
<dbReference type="InterPro" id="IPR008278">
    <property type="entry name" value="4-PPantetheinyl_Trfase_dom"/>
</dbReference>
<dbReference type="GO" id="GO:0008897">
    <property type="term" value="F:holo-[acyl-carrier-protein] synthase activity"/>
    <property type="evidence" value="ECO:0007669"/>
    <property type="project" value="UniProtKB-UniRule"/>
</dbReference>
<dbReference type="GO" id="GO:0005737">
    <property type="term" value="C:cytoplasm"/>
    <property type="evidence" value="ECO:0007669"/>
    <property type="project" value="UniProtKB-SubCell"/>
</dbReference>
<dbReference type="EMBL" id="JACJFM010000002">
    <property type="protein sequence ID" value="MBB1485424.1"/>
    <property type="molecule type" value="Genomic_DNA"/>
</dbReference>
<dbReference type="InterPro" id="IPR037143">
    <property type="entry name" value="4-PPantetheinyl_Trfase_dom_sf"/>
</dbReference>
<protein>
    <recommendedName>
        <fullName evidence="8">Holo-[acyl-carrier-protein] synthase</fullName>
        <shortName evidence="8">Holo-ACP synthase</shortName>
        <ecNumber evidence="8">2.7.8.7</ecNumber>
    </recommendedName>
    <alternativeName>
        <fullName evidence="8">4'-phosphopantetheinyl transferase AcpS</fullName>
    </alternativeName>
</protein>
<feature type="binding site" evidence="8">
    <location>
        <position position="57"/>
    </location>
    <ligand>
        <name>Mg(2+)</name>
        <dbReference type="ChEBI" id="CHEBI:18420"/>
    </ligand>
</feature>
<keyword evidence="7 8" id="KW-0275">Fatty acid biosynthesis</keyword>
<comment type="cofactor">
    <cofactor evidence="8">
        <name>Mg(2+)</name>
        <dbReference type="ChEBI" id="CHEBI:18420"/>
    </cofactor>
</comment>
<evidence type="ECO:0000259" key="9">
    <source>
        <dbReference type="Pfam" id="PF01648"/>
    </source>
</evidence>
<evidence type="ECO:0000256" key="1">
    <source>
        <dbReference type="ARBA" id="ARBA00022516"/>
    </source>
</evidence>
<dbReference type="AlphaFoldDB" id="A0A839IL25"/>
<dbReference type="Gene3D" id="3.90.470.20">
    <property type="entry name" value="4'-phosphopantetheinyl transferase domain"/>
    <property type="match status" value="1"/>
</dbReference>
<keyword evidence="1 8" id="KW-0444">Lipid biosynthesis</keyword>
<keyword evidence="11" id="KW-1185">Reference proteome</keyword>
<reference evidence="10 11" key="1">
    <citation type="submission" date="2020-08" db="EMBL/GenBank/DDBJ databases">
        <title>Oceanospirillum sp. nov. isolated from marine sediment.</title>
        <authorList>
            <person name="Ji X."/>
        </authorList>
    </citation>
    <scope>NUCLEOTIDE SEQUENCE [LARGE SCALE GENOMIC DNA]</scope>
    <source>
        <strain evidence="10 11">D5</strain>
    </source>
</reference>
<sequence length="125" mass="13535">MILGIGTDLAVIERVEQALNRHGERFARRILTSDELVRFGQHAQPAAFLAKRFAAKEAAAKAIGTGIGAISWQDLEIRSLPSGAPELILLGAAAERYQQYDHLVCHLSISDDAGLAQAFVVLEAR</sequence>
<accession>A0A839IL25</accession>
<feature type="domain" description="4'-phosphopantetheinyl transferase" evidence="9">
    <location>
        <begin position="4"/>
        <end position="102"/>
    </location>
</feature>
<keyword evidence="4 8" id="KW-0276">Fatty acid metabolism</keyword>
<dbReference type="InterPro" id="IPR002582">
    <property type="entry name" value="ACPS"/>
</dbReference>
<proteinExistence type="inferred from homology"/>
<dbReference type="HAMAP" id="MF_00101">
    <property type="entry name" value="AcpS"/>
    <property type="match status" value="1"/>
</dbReference>
<keyword evidence="8" id="KW-0963">Cytoplasm</keyword>
<name>A0A839IL25_9GAMM</name>
<evidence type="ECO:0000256" key="6">
    <source>
        <dbReference type="ARBA" id="ARBA00023098"/>
    </source>
</evidence>
<dbReference type="NCBIfam" id="TIGR00556">
    <property type="entry name" value="pantethn_trn"/>
    <property type="match status" value="1"/>
</dbReference>
<evidence type="ECO:0000256" key="5">
    <source>
        <dbReference type="ARBA" id="ARBA00022842"/>
    </source>
</evidence>
<comment type="catalytic activity">
    <reaction evidence="8">
        <text>apo-[ACP] + CoA = holo-[ACP] + adenosine 3',5'-bisphosphate + H(+)</text>
        <dbReference type="Rhea" id="RHEA:12068"/>
        <dbReference type="Rhea" id="RHEA-COMP:9685"/>
        <dbReference type="Rhea" id="RHEA-COMP:9690"/>
        <dbReference type="ChEBI" id="CHEBI:15378"/>
        <dbReference type="ChEBI" id="CHEBI:29999"/>
        <dbReference type="ChEBI" id="CHEBI:57287"/>
        <dbReference type="ChEBI" id="CHEBI:58343"/>
        <dbReference type="ChEBI" id="CHEBI:64479"/>
        <dbReference type="EC" id="2.7.8.7"/>
    </reaction>
</comment>
<dbReference type="SUPFAM" id="SSF56214">
    <property type="entry name" value="4'-phosphopantetheinyl transferase"/>
    <property type="match status" value="1"/>
</dbReference>
<dbReference type="Pfam" id="PF01648">
    <property type="entry name" value="ACPS"/>
    <property type="match status" value="1"/>
</dbReference>
<evidence type="ECO:0000313" key="10">
    <source>
        <dbReference type="EMBL" id="MBB1485424.1"/>
    </source>
</evidence>
<keyword evidence="6 8" id="KW-0443">Lipid metabolism</keyword>
<gene>
    <name evidence="8" type="primary">acpS</name>
    <name evidence="10" type="ORF">H4O21_02220</name>
</gene>
<comment type="function">
    <text evidence="8">Transfers the 4'-phosphopantetheine moiety from coenzyme A to a Ser of acyl-carrier-protein.</text>
</comment>
<keyword evidence="2 8" id="KW-0808">Transferase</keyword>
<evidence type="ECO:0000313" key="11">
    <source>
        <dbReference type="Proteomes" id="UP000565262"/>
    </source>
</evidence>
<dbReference type="InterPro" id="IPR004568">
    <property type="entry name" value="Ppantetheine-prot_Trfase_dom"/>
</dbReference>
<evidence type="ECO:0000256" key="3">
    <source>
        <dbReference type="ARBA" id="ARBA00022723"/>
    </source>
</evidence>
<evidence type="ECO:0000256" key="8">
    <source>
        <dbReference type="HAMAP-Rule" id="MF_00101"/>
    </source>
</evidence>
<dbReference type="GO" id="GO:0000287">
    <property type="term" value="F:magnesium ion binding"/>
    <property type="evidence" value="ECO:0007669"/>
    <property type="project" value="UniProtKB-UniRule"/>
</dbReference>
<dbReference type="NCBIfam" id="TIGR00516">
    <property type="entry name" value="acpS"/>
    <property type="match status" value="1"/>
</dbReference>
<feature type="binding site" evidence="8">
    <location>
        <position position="8"/>
    </location>
    <ligand>
        <name>Mg(2+)</name>
        <dbReference type="ChEBI" id="CHEBI:18420"/>
    </ligand>
</feature>
<keyword evidence="3 8" id="KW-0479">Metal-binding</keyword>
<evidence type="ECO:0000256" key="7">
    <source>
        <dbReference type="ARBA" id="ARBA00023160"/>
    </source>
</evidence>
<dbReference type="RefSeq" id="WP_182807206.1">
    <property type="nucleotide sequence ID" value="NZ_JACJFM010000002.1"/>
</dbReference>
<dbReference type="GO" id="GO:0006633">
    <property type="term" value="P:fatty acid biosynthetic process"/>
    <property type="evidence" value="ECO:0007669"/>
    <property type="project" value="UniProtKB-UniRule"/>
</dbReference>
<dbReference type="EC" id="2.7.8.7" evidence="8"/>
<comment type="similarity">
    <text evidence="8">Belongs to the P-Pant transferase superfamily. AcpS family.</text>
</comment>